<reference evidence="2" key="1">
    <citation type="journal article" date="2014" name="Front. Microbiol.">
        <title>High frequency of phylogenetically diverse reductive dehalogenase-homologous genes in deep subseafloor sedimentary metagenomes.</title>
        <authorList>
            <person name="Kawai M."/>
            <person name="Futagami T."/>
            <person name="Toyoda A."/>
            <person name="Takaki Y."/>
            <person name="Nishi S."/>
            <person name="Hori S."/>
            <person name="Arai W."/>
            <person name="Tsubouchi T."/>
            <person name="Morono Y."/>
            <person name="Uchiyama I."/>
            <person name="Ito T."/>
            <person name="Fujiyama A."/>
            <person name="Inagaki F."/>
            <person name="Takami H."/>
        </authorList>
    </citation>
    <scope>NUCLEOTIDE SEQUENCE</scope>
    <source>
        <strain evidence="2">Expedition CK06-06</strain>
    </source>
</reference>
<evidence type="ECO:0000256" key="1">
    <source>
        <dbReference type="SAM" id="Phobius"/>
    </source>
</evidence>
<dbReference type="EMBL" id="BARW01012143">
    <property type="protein sequence ID" value="GAI80863.1"/>
    <property type="molecule type" value="Genomic_DNA"/>
</dbReference>
<organism evidence="2">
    <name type="scientific">marine sediment metagenome</name>
    <dbReference type="NCBI Taxonomy" id="412755"/>
    <lineage>
        <taxon>unclassified sequences</taxon>
        <taxon>metagenomes</taxon>
        <taxon>ecological metagenomes</taxon>
    </lineage>
</organism>
<accession>X1RJQ0</accession>
<proteinExistence type="predicted"/>
<keyword evidence="1" id="KW-0812">Transmembrane</keyword>
<name>X1RJQ0_9ZZZZ</name>
<sequence length="119" mass="13921">MNFIIYDISLLILFVIFISIFLYRKKKNLKKEGLLFLYKTSWGIKLINSVGNKYKRTLKTLSYVSIGLGYSLMAGMIYLFGKIVWIYIFNQDVVRAIKIPPIMPLIPYLPQVFKLSFLP</sequence>
<gene>
    <name evidence="2" type="ORF">S12H4_23033</name>
</gene>
<keyword evidence="1" id="KW-1133">Transmembrane helix</keyword>
<comment type="caution">
    <text evidence="2">The sequence shown here is derived from an EMBL/GenBank/DDBJ whole genome shotgun (WGS) entry which is preliminary data.</text>
</comment>
<protein>
    <submittedName>
        <fullName evidence="2">Uncharacterized protein</fullName>
    </submittedName>
</protein>
<keyword evidence="1" id="KW-0472">Membrane</keyword>
<evidence type="ECO:0000313" key="2">
    <source>
        <dbReference type="EMBL" id="GAI80863.1"/>
    </source>
</evidence>
<feature type="non-terminal residue" evidence="2">
    <location>
        <position position="119"/>
    </location>
</feature>
<feature type="transmembrane region" description="Helical" evidence="1">
    <location>
        <begin position="6"/>
        <end position="23"/>
    </location>
</feature>
<dbReference type="AlphaFoldDB" id="X1RJQ0"/>
<feature type="transmembrane region" description="Helical" evidence="1">
    <location>
        <begin position="63"/>
        <end position="88"/>
    </location>
</feature>